<accession>A0ABD5A3P9</accession>
<reference evidence="2" key="1">
    <citation type="submission" date="2023-07" db="EMBL/GenBank/DDBJ databases">
        <title>Genome content predicts the carbon catabolic preferences of heterotrophic bacteria.</title>
        <authorList>
            <person name="Gralka M."/>
        </authorList>
    </citation>
    <scope>NUCLEOTIDE SEQUENCE</scope>
    <source>
        <strain evidence="2">6E03</strain>
    </source>
</reference>
<proteinExistence type="predicted"/>
<dbReference type="SUPFAM" id="SSF160631">
    <property type="entry name" value="SMI1/KNR4-like"/>
    <property type="match status" value="1"/>
</dbReference>
<dbReference type="RefSeq" id="WP_102491536.1">
    <property type="nucleotide sequence ID" value="NZ_JAKMZF010000005.1"/>
</dbReference>
<gene>
    <name evidence="2" type="ORF">Q8W38_00035</name>
</gene>
<dbReference type="Pfam" id="PF14568">
    <property type="entry name" value="SUKH_6"/>
    <property type="match status" value="1"/>
</dbReference>
<evidence type="ECO:0000259" key="1">
    <source>
        <dbReference type="SMART" id="SM00860"/>
    </source>
</evidence>
<dbReference type="Gene3D" id="3.40.1580.10">
    <property type="entry name" value="SMI1/KNR4-like"/>
    <property type="match status" value="1"/>
</dbReference>
<protein>
    <submittedName>
        <fullName evidence="2">SMI1/KNR4 family protein</fullName>
    </submittedName>
</protein>
<feature type="domain" description="Knr4/Smi1-like" evidence="1">
    <location>
        <begin position="17"/>
        <end position="129"/>
    </location>
</feature>
<organism evidence="2 3">
    <name type="scientific">Vibrio splendidus</name>
    <dbReference type="NCBI Taxonomy" id="29497"/>
    <lineage>
        <taxon>Bacteria</taxon>
        <taxon>Pseudomonadati</taxon>
        <taxon>Pseudomonadota</taxon>
        <taxon>Gammaproteobacteria</taxon>
        <taxon>Vibrionales</taxon>
        <taxon>Vibrionaceae</taxon>
        <taxon>Vibrio</taxon>
    </lineage>
</organism>
<dbReference type="Proteomes" id="UP001177883">
    <property type="component" value="Unassembled WGS sequence"/>
</dbReference>
<comment type="caution">
    <text evidence="2">The sequence shown here is derived from an EMBL/GenBank/DDBJ whole genome shotgun (WGS) entry which is preliminary data.</text>
</comment>
<sequence length="133" mass="14756">MNKLLKLIAENQADTLPATEERITQAESDLGITFTDEYHSYLKNVGVLSFGFVETYGLGVPDTSFLNIVNALSEFRAINNFPLSMVPIADIGDGHYYMYDNRTQNIVVVSLPGIGIKIICSDLEAFLIDLTFN</sequence>
<name>A0ABD5A3P9_VIBSP</name>
<dbReference type="SMART" id="SM00860">
    <property type="entry name" value="SMI1_KNR4"/>
    <property type="match status" value="1"/>
</dbReference>
<dbReference type="InterPro" id="IPR018958">
    <property type="entry name" value="Knr4/Smi1-like_dom"/>
</dbReference>
<evidence type="ECO:0000313" key="2">
    <source>
        <dbReference type="EMBL" id="MDP2487700.1"/>
    </source>
</evidence>
<dbReference type="AlphaFoldDB" id="A0ABD5A3P9"/>
<evidence type="ECO:0000313" key="3">
    <source>
        <dbReference type="Proteomes" id="UP001177883"/>
    </source>
</evidence>
<dbReference type="EMBL" id="JAUYVK010000001">
    <property type="protein sequence ID" value="MDP2487700.1"/>
    <property type="molecule type" value="Genomic_DNA"/>
</dbReference>
<dbReference type="InterPro" id="IPR037883">
    <property type="entry name" value="Knr4/Smi1-like_sf"/>
</dbReference>